<accession>A0A366EK51</accession>
<dbReference type="InterPro" id="IPR029058">
    <property type="entry name" value="AB_hydrolase_fold"/>
</dbReference>
<protein>
    <submittedName>
        <fullName evidence="4">Dienelactone hydrolase</fullName>
    </submittedName>
</protein>
<keyword evidence="5" id="KW-1185">Reference proteome</keyword>
<keyword evidence="2" id="KW-0732">Signal</keyword>
<evidence type="ECO:0000256" key="1">
    <source>
        <dbReference type="ARBA" id="ARBA00022801"/>
    </source>
</evidence>
<evidence type="ECO:0000313" key="4">
    <source>
        <dbReference type="EMBL" id="RBP02802.1"/>
    </source>
</evidence>
<reference evidence="4 5" key="1">
    <citation type="submission" date="2018-06" db="EMBL/GenBank/DDBJ databases">
        <title>Genomic Encyclopedia of Type Strains, Phase IV (KMG-IV): sequencing the most valuable type-strain genomes for metagenomic binning, comparative biology and taxonomic classification.</title>
        <authorList>
            <person name="Goeker M."/>
        </authorList>
    </citation>
    <scope>NUCLEOTIDE SEQUENCE [LARGE SCALE GENOMIC DNA]</scope>
    <source>
        <strain evidence="4 5">DSM 24875</strain>
    </source>
</reference>
<sequence>MRFLPILLAVAALALLAAPCRASPDRIVSFESAAGEAIRGALSMPSGAGPFPAVVLLHSCLGLPSNRRAIETALADAGYAALFVDEFSTRGLKETCAVDFPQLVADAFGALAFLAGRPDVDSARIAVVGFSQGGDGALAAAASPAGANGLAFQAAAAFYPPCANEAGKRLAIPTLIVVGSADTVTPAADCRRLAQGQDNVRLSVLPAAGHCFDDPAFAGGKSVMGMMLRYDAAAARRGMAGLIAFLHDSLGR</sequence>
<proteinExistence type="predicted"/>
<evidence type="ECO:0000313" key="5">
    <source>
        <dbReference type="Proteomes" id="UP000253529"/>
    </source>
</evidence>
<evidence type="ECO:0000256" key="2">
    <source>
        <dbReference type="SAM" id="SignalP"/>
    </source>
</evidence>
<name>A0A366EK51_9HYPH</name>
<organism evidence="4 5">
    <name type="scientific">Roseiarcus fermentans</name>
    <dbReference type="NCBI Taxonomy" id="1473586"/>
    <lineage>
        <taxon>Bacteria</taxon>
        <taxon>Pseudomonadati</taxon>
        <taxon>Pseudomonadota</taxon>
        <taxon>Alphaproteobacteria</taxon>
        <taxon>Hyphomicrobiales</taxon>
        <taxon>Roseiarcaceae</taxon>
        <taxon>Roseiarcus</taxon>
    </lineage>
</organism>
<dbReference type="PANTHER" id="PTHR22946">
    <property type="entry name" value="DIENELACTONE HYDROLASE DOMAIN-CONTAINING PROTEIN-RELATED"/>
    <property type="match status" value="1"/>
</dbReference>
<feature type="chain" id="PRO_5016669748" evidence="2">
    <location>
        <begin position="23"/>
        <end position="252"/>
    </location>
</feature>
<dbReference type="Pfam" id="PF01738">
    <property type="entry name" value="DLH"/>
    <property type="match status" value="1"/>
</dbReference>
<feature type="domain" description="Dienelactone hydrolase" evidence="3">
    <location>
        <begin position="38"/>
        <end position="247"/>
    </location>
</feature>
<dbReference type="RefSeq" id="WP_170153428.1">
    <property type="nucleotide sequence ID" value="NZ_QNRK01000049.1"/>
</dbReference>
<dbReference type="SUPFAM" id="SSF53474">
    <property type="entry name" value="alpha/beta-Hydrolases"/>
    <property type="match status" value="1"/>
</dbReference>
<gene>
    <name evidence="4" type="ORF">DFR50_1491</name>
</gene>
<dbReference type="EMBL" id="QNRK01000049">
    <property type="protein sequence ID" value="RBP02802.1"/>
    <property type="molecule type" value="Genomic_DNA"/>
</dbReference>
<dbReference type="InterPro" id="IPR002925">
    <property type="entry name" value="Dienelactn_hydro"/>
</dbReference>
<dbReference type="InterPro" id="IPR050261">
    <property type="entry name" value="FrsA_esterase"/>
</dbReference>
<dbReference type="GO" id="GO:0052689">
    <property type="term" value="F:carboxylic ester hydrolase activity"/>
    <property type="evidence" value="ECO:0007669"/>
    <property type="project" value="UniProtKB-ARBA"/>
</dbReference>
<dbReference type="Gene3D" id="3.40.50.1820">
    <property type="entry name" value="alpha/beta hydrolase"/>
    <property type="match status" value="1"/>
</dbReference>
<comment type="caution">
    <text evidence="4">The sequence shown here is derived from an EMBL/GenBank/DDBJ whole genome shotgun (WGS) entry which is preliminary data.</text>
</comment>
<feature type="signal peptide" evidence="2">
    <location>
        <begin position="1"/>
        <end position="22"/>
    </location>
</feature>
<dbReference type="Proteomes" id="UP000253529">
    <property type="component" value="Unassembled WGS sequence"/>
</dbReference>
<dbReference type="PANTHER" id="PTHR22946:SF9">
    <property type="entry name" value="POLYKETIDE TRANSFERASE AF380"/>
    <property type="match status" value="1"/>
</dbReference>
<evidence type="ECO:0000259" key="3">
    <source>
        <dbReference type="Pfam" id="PF01738"/>
    </source>
</evidence>
<dbReference type="AlphaFoldDB" id="A0A366EK51"/>
<keyword evidence="1 4" id="KW-0378">Hydrolase</keyword>